<evidence type="ECO:0000313" key="9">
    <source>
        <dbReference type="EMBL" id="KAE9264673.1"/>
    </source>
</evidence>
<evidence type="ECO:0000313" key="18">
    <source>
        <dbReference type="Proteomes" id="UP000488956"/>
    </source>
</evidence>
<dbReference type="EMBL" id="QXFX01006554">
    <property type="protein sequence ID" value="KAE9058316.1"/>
    <property type="molecule type" value="Genomic_DNA"/>
</dbReference>
<dbReference type="OrthoDB" id="133438at2759"/>
<evidence type="ECO:0000313" key="4">
    <source>
        <dbReference type="EMBL" id="KAE9059266.1"/>
    </source>
</evidence>
<dbReference type="Proteomes" id="UP000440732">
    <property type="component" value="Unassembled WGS sequence"/>
</dbReference>
<dbReference type="Proteomes" id="UP000437068">
    <property type="component" value="Unassembled WGS sequence"/>
</dbReference>
<dbReference type="AlphaFoldDB" id="A0A6A3D9R1"/>
<protein>
    <submittedName>
        <fullName evidence="1">Uncharacterized protein</fullName>
    </submittedName>
</protein>
<dbReference type="Proteomes" id="UP000429523">
    <property type="component" value="Unassembled WGS sequence"/>
</dbReference>
<evidence type="ECO:0000313" key="6">
    <source>
        <dbReference type="EMBL" id="KAE9161029.1"/>
    </source>
</evidence>
<dbReference type="Proteomes" id="UP000433483">
    <property type="component" value="Unassembled WGS sequence"/>
</dbReference>
<dbReference type="EMBL" id="QXFZ01006155">
    <property type="protein sequence ID" value="KAE9059266.1"/>
    <property type="molecule type" value="Genomic_DNA"/>
</dbReference>
<gene>
    <name evidence="9" type="ORF">PF001_g31190</name>
    <name evidence="8" type="ORF">PF002_g31546</name>
    <name evidence="7" type="ORF">PF004_g30640</name>
    <name evidence="6" type="ORF">PF005_g31402</name>
    <name evidence="5" type="ORF">PF006_g31228</name>
    <name evidence="4" type="ORF">PF007_g31013</name>
    <name evidence="1" type="ORF">PF009_g31491</name>
    <name evidence="3" type="ORF">PF010_g31046</name>
    <name evidence="2" type="ORF">PF011_g30679</name>
</gene>
<dbReference type="EMBL" id="QXGD01005888">
    <property type="protein sequence ID" value="KAE9164677.1"/>
    <property type="molecule type" value="Genomic_DNA"/>
</dbReference>
<evidence type="ECO:0000313" key="2">
    <source>
        <dbReference type="EMBL" id="KAE8958678.1"/>
    </source>
</evidence>
<dbReference type="Proteomes" id="UP000440367">
    <property type="component" value="Unassembled WGS sequence"/>
</dbReference>
<name>A0A6A3D9R1_9STRA</name>
<evidence type="ECO:0000313" key="1">
    <source>
        <dbReference type="EMBL" id="KAE8918192.1"/>
    </source>
</evidence>
<dbReference type="EMBL" id="QXGE01006738">
    <property type="protein sequence ID" value="KAE9264673.1"/>
    <property type="molecule type" value="Genomic_DNA"/>
</dbReference>
<accession>A0A6A3D9R1</accession>
<dbReference type="EMBL" id="QXGB01006335">
    <property type="protein sequence ID" value="KAE9161029.1"/>
    <property type="molecule type" value="Genomic_DNA"/>
</dbReference>
<comment type="caution">
    <text evidence="1">The sequence shown here is derived from an EMBL/GenBank/DDBJ whole genome shotgun (WGS) entry which is preliminary data.</text>
</comment>
<evidence type="ECO:0000313" key="14">
    <source>
        <dbReference type="Proteomes" id="UP000440732"/>
    </source>
</evidence>
<proteinExistence type="predicted"/>
<evidence type="ECO:0000313" key="16">
    <source>
        <dbReference type="Proteomes" id="UP000460718"/>
    </source>
</evidence>
<evidence type="ECO:0000313" key="12">
    <source>
        <dbReference type="Proteomes" id="UP000437068"/>
    </source>
</evidence>
<dbReference type="EMBL" id="QXGA01006730">
    <property type="protein sequence ID" value="KAE9062156.1"/>
    <property type="molecule type" value="Genomic_DNA"/>
</dbReference>
<evidence type="ECO:0000313" key="13">
    <source>
        <dbReference type="Proteomes" id="UP000440367"/>
    </source>
</evidence>
<dbReference type="Proteomes" id="UP000476176">
    <property type="component" value="Unassembled WGS sequence"/>
</dbReference>
<dbReference type="Proteomes" id="UP000488956">
    <property type="component" value="Unassembled WGS sequence"/>
</dbReference>
<dbReference type="EMBL" id="QXGC01006637">
    <property type="protein sequence ID" value="KAE9161983.1"/>
    <property type="molecule type" value="Genomic_DNA"/>
</dbReference>
<dbReference type="Proteomes" id="UP000441208">
    <property type="component" value="Unassembled WGS sequence"/>
</dbReference>
<evidence type="ECO:0000313" key="8">
    <source>
        <dbReference type="EMBL" id="KAE9164677.1"/>
    </source>
</evidence>
<keyword evidence="11" id="KW-1185">Reference proteome</keyword>
<evidence type="ECO:0000313" key="5">
    <source>
        <dbReference type="EMBL" id="KAE9062156.1"/>
    </source>
</evidence>
<sequence>MVFIAPNLSAQQALVIISALLSAARGKKKRFLRTMHFLIASHYFRLRCPPARSNTNNRVLVATIHFENDHLELN</sequence>
<evidence type="ECO:0000313" key="7">
    <source>
        <dbReference type="EMBL" id="KAE9161983.1"/>
    </source>
</evidence>
<reference evidence="10 11" key="1">
    <citation type="submission" date="2018-08" db="EMBL/GenBank/DDBJ databases">
        <title>Genomic investigation of the strawberry pathogen Phytophthora fragariae indicates pathogenicity is determined by transcriptional variation in three key races.</title>
        <authorList>
            <person name="Adams T.M."/>
            <person name="Armitage A.D."/>
            <person name="Sobczyk M.K."/>
            <person name="Bates H.J."/>
            <person name="Dunwell J.M."/>
            <person name="Nellist C.F."/>
            <person name="Harrison R.J."/>
        </authorList>
    </citation>
    <scope>NUCLEOTIDE SEQUENCE [LARGE SCALE GENOMIC DNA]</scope>
    <source>
        <strain evidence="9 12">A4</strain>
        <strain evidence="8 13">BC-1</strain>
        <strain evidence="7 17">BC-23</strain>
        <strain evidence="6 11">NOV-27</strain>
        <strain evidence="5 14">NOV-5</strain>
        <strain evidence="4 15">NOV-71</strain>
        <strain evidence="1 10">NOV-9</strain>
        <strain evidence="3 18">ONT-3</strain>
        <strain evidence="2 16">SCRP245</strain>
    </source>
</reference>
<dbReference type="Proteomes" id="UP000460718">
    <property type="component" value="Unassembled WGS sequence"/>
</dbReference>
<evidence type="ECO:0000313" key="11">
    <source>
        <dbReference type="Proteomes" id="UP000433483"/>
    </source>
</evidence>
<evidence type="ECO:0000313" key="15">
    <source>
        <dbReference type="Proteomes" id="UP000441208"/>
    </source>
</evidence>
<organism evidence="1 10">
    <name type="scientific">Phytophthora fragariae</name>
    <dbReference type="NCBI Taxonomy" id="53985"/>
    <lineage>
        <taxon>Eukaryota</taxon>
        <taxon>Sar</taxon>
        <taxon>Stramenopiles</taxon>
        <taxon>Oomycota</taxon>
        <taxon>Peronosporomycetes</taxon>
        <taxon>Peronosporales</taxon>
        <taxon>Peronosporaceae</taxon>
        <taxon>Phytophthora</taxon>
    </lineage>
</organism>
<dbReference type="EMBL" id="QXFW01006677">
    <property type="protein sequence ID" value="KAE8958678.1"/>
    <property type="molecule type" value="Genomic_DNA"/>
</dbReference>
<dbReference type="EMBL" id="QXGF01006044">
    <property type="protein sequence ID" value="KAE8918192.1"/>
    <property type="molecule type" value="Genomic_DNA"/>
</dbReference>
<evidence type="ECO:0000313" key="10">
    <source>
        <dbReference type="Proteomes" id="UP000429523"/>
    </source>
</evidence>
<evidence type="ECO:0000313" key="17">
    <source>
        <dbReference type="Proteomes" id="UP000476176"/>
    </source>
</evidence>
<evidence type="ECO:0000313" key="3">
    <source>
        <dbReference type="EMBL" id="KAE9058316.1"/>
    </source>
</evidence>